<gene>
    <name evidence="1" type="ORF">JZ751_029120</name>
</gene>
<comment type="caution">
    <text evidence="1">The sequence shown here is derived from an EMBL/GenBank/DDBJ whole genome shotgun (WGS) entry which is preliminary data.</text>
</comment>
<sequence>MVAVECFHTPDAPAVCLFHGLVAIPVGTVLCGGAEMQSTPSLKCSLMVDSRASISHPPMLVPRYYS</sequence>
<dbReference type="AlphaFoldDB" id="A0A8T2P5M1"/>
<reference evidence="1" key="1">
    <citation type="thesis" date="2021" institute="BYU ScholarsArchive" country="Provo, UT, USA">
        <title>Applications of and Algorithms for Genome Assembly and Genomic Analyses with an Emphasis on Marine Teleosts.</title>
        <authorList>
            <person name="Pickett B.D."/>
        </authorList>
    </citation>
    <scope>NUCLEOTIDE SEQUENCE</scope>
    <source>
        <strain evidence="1">HI-2016</strain>
    </source>
</reference>
<dbReference type="Proteomes" id="UP000824540">
    <property type="component" value="Unassembled WGS sequence"/>
</dbReference>
<keyword evidence="2" id="KW-1185">Reference proteome</keyword>
<evidence type="ECO:0000313" key="2">
    <source>
        <dbReference type="Proteomes" id="UP000824540"/>
    </source>
</evidence>
<accession>A0A8T2P5M1</accession>
<name>A0A8T2P5M1_9TELE</name>
<evidence type="ECO:0000313" key="1">
    <source>
        <dbReference type="EMBL" id="KAG9348803.1"/>
    </source>
</evidence>
<organism evidence="1 2">
    <name type="scientific">Albula glossodonta</name>
    <name type="common">roundjaw bonefish</name>
    <dbReference type="NCBI Taxonomy" id="121402"/>
    <lineage>
        <taxon>Eukaryota</taxon>
        <taxon>Metazoa</taxon>
        <taxon>Chordata</taxon>
        <taxon>Craniata</taxon>
        <taxon>Vertebrata</taxon>
        <taxon>Euteleostomi</taxon>
        <taxon>Actinopterygii</taxon>
        <taxon>Neopterygii</taxon>
        <taxon>Teleostei</taxon>
        <taxon>Albuliformes</taxon>
        <taxon>Albulidae</taxon>
        <taxon>Albula</taxon>
    </lineage>
</organism>
<dbReference type="EMBL" id="JAFBMS010000010">
    <property type="protein sequence ID" value="KAG9348803.1"/>
    <property type="molecule type" value="Genomic_DNA"/>
</dbReference>
<protein>
    <submittedName>
        <fullName evidence="1">Uncharacterized protein</fullName>
    </submittedName>
</protein>
<proteinExistence type="predicted"/>